<feature type="domain" description="Chorismate-utilising enzyme C-terminal" evidence="6">
    <location>
        <begin position="212"/>
        <end position="465"/>
    </location>
</feature>
<evidence type="ECO:0000256" key="2">
    <source>
        <dbReference type="ARBA" id="ARBA00005297"/>
    </source>
</evidence>
<dbReference type="AlphaFoldDB" id="A0A6B3N0Z1"/>
<evidence type="ECO:0000256" key="3">
    <source>
        <dbReference type="ARBA" id="ARBA00012824"/>
    </source>
</evidence>
<dbReference type="PANTHER" id="PTHR42839">
    <property type="entry name" value="ISOCHORISMATE SYNTHASE ENTC"/>
    <property type="match status" value="1"/>
</dbReference>
<dbReference type="InterPro" id="IPR004561">
    <property type="entry name" value="IsoChor_synthase"/>
</dbReference>
<dbReference type="EC" id="5.4.4.2" evidence="3"/>
<evidence type="ECO:0000259" key="6">
    <source>
        <dbReference type="Pfam" id="PF00425"/>
    </source>
</evidence>
<dbReference type="Gene3D" id="3.60.120.10">
    <property type="entry name" value="Anthranilate synthase"/>
    <property type="match status" value="1"/>
</dbReference>
<dbReference type="GO" id="GO:0008909">
    <property type="term" value="F:isochorismate synthase activity"/>
    <property type="evidence" value="ECO:0007669"/>
    <property type="project" value="UniProtKB-EC"/>
</dbReference>
<dbReference type="PANTHER" id="PTHR42839:SF2">
    <property type="entry name" value="ISOCHORISMATE SYNTHASE ENTC"/>
    <property type="match status" value="1"/>
</dbReference>
<accession>A0A6B3N0Z1</accession>
<evidence type="ECO:0000313" key="7">
    <source>
        <dbReference type="EMBL" id="NER26749.1"/>
    </source>
</evidence>
<dbReference type="InterPro" id="IPR015890">
    <property type="entry name" value="Chorismate_C"/>
</dbReference>
<proteinExistence type="inferred from homology"/>
<comment type="caution">
    <text evidence="7">The sequence shown here is derived from an EMBL/GenBank/DDBJ whole genome shotgun (WGS) entry which is preliminary data.</text>
</comment>
<comment type="catalytic activity">
    <reaction evidence="1">
        <text>chorismate = isochorismate</text>
        <dbReference type="Rhea" id="RHEA:18985"/>
        <dbReference type="ChEBI" id="CHEBI:29748"/>
        <dbReference type="ChEBI" id="CHEBI:29780"/>
        <dbReference type="EC" id="5.4.4.2"/>
    </reaction>
</comment>
<evidence type="ECO:0000256" key="5">
    <source>
        <dbReference type="ARBA" id="ARBA00041564"/>
    </source>
</evidence>
<reference evidence="7" key="1">
    <citation type="submission" date="2019-11" db="EMBL/GenBank/DDBJ databases">
        <title>Genomic insights into an expanded diversity of filamentous marine cyanobacteria reveals the extraordinary biosynthetic potential of Moorea and Okeania.</title>
        <authorList>
            <person name="Ferreira Leao T."/>
            <person name="Wang M."/>
            <person name="Moss N."/>
            <person name="Da Silva R."/>
            <person name="Sanders J."/>
            <person name="Nurk S."/>
            <person name="Gurevich A."/>
            <person name="Humphrey G."/>
            <person name="Reher R."/>
            <person name="Zhu Q."/>
            <person name="Belda-Ferre P."/>
            <person name="Glukhov E."/>
            <person name="Rex R."/>
            <person name="Dorrestein P.C."/>
            <person name="Knight R."/>
            <person name="Pevzner P."/>
            <person name="Gerwick W.H."/>
            <person name="Gerwick L."/>
        </authorList>
    </citation>
    <scope>NUCLEOTIDE SEQUENCE</scope>
    <source>
        <strain evidence="7">SIO1C4</strain>
    </source>
</reference>
<keyword evidence="4 7" id="KW-0413">Isomerase</keyword>
<gene>
    <name evidence="7" type="ORF">F6J89_03745</name>
</gene>
<dbReference type="InterPro" id="IPR005801">
    <property type="entry name" value="ADC_synthase"/>
</dbReference>
<evidence type="ECO:0000256" key="1">
    <source>
        <dbReference type="ARBA" id="ARBA00000799"/>
    </source>
</evidence>
<name>A0A6B3N0Z1_9CYAN</name>
<sequence length="477" mass="53164">MRAIKLGINPLQDIKELYQFLTTYQQIASERQQTQIVSLSLTIPLVEPLTVLEAMGQADQPHFYMERRSQAEAIAVIDVAIKKEIKGSDRFSQAQAFIDSCLKLITVEGNLHQPFSGPHFFCSFSFFASEDNNNLVLPDATIFLPAIQIARQHQECVFVANVVIAPQGNIQELVEQTWQHLQTVRTIENATAWKVTKVGDNGYPQFSDNNIEDFKIAVNSALKSIRAQDFHKLVLAHSIDVKLPPSFQLTSCLHHLRQRYAACCTFSLSNGDGTAFIGATPERLLRIQECQLTTDALAGSTPRGKTAVADNYLSQELLNNPKELHEHRVVLEFITQKLTSIGLTPLFSSEPRLLQLSNIQHLWTPIHAKISPEIPALELVESLHPTPAMAGIPREVACQQIRRYESFERNLYAAPLGWVDYQGNSEFVVGIRCALVREYWATLYAGAGIVAGSEPAKEAAEILLKFQVLLGALFDCG</sequence>
<evidence type="ECO:0000256" key="4">
    <source>
        <dbReference type="ARBA" id="ARBA00023235"/>
    </source>
</evidence>
<dbReference type="Pfam" id="PF00425">
    <property type="entry name" value="Chorismate_bind"/>
    <property type="match status" value="1"/>
</dbReference>
<organism evidence="7">
    <name type="scientific">Symploca sp. SIO1C4</name>
    <dbReference type="NCBI Taxonomy" id="2607765"/>
    <lineage>
        <taxon>Bacteria</taxon>
        <taxon>Bacillati</taxon>
        <taxon>Cyanobacteriota</taxon>
        <taxon>Cyanophyceae</taxon>
        <taxon>Coleofasciculales</taxon>
        <taxon>Coleofasciculaceae</taxon>
        <taxon>Symploca</taxon>
    </lineage>
</organism>
<dbReference type="EMBL" id="JAAHFQ010000047">
    <property type="protein sequence ID" value="NER26749.1"/>
    <property type="molecule type" value="Genomic_DNA"/>
</dbReference>
<comment type="similarity">
    <text evidence="2">Belongs to the isochorismate synthase family.</text>
</comment>
<dbReference type="SUPFAM" id="SSF56322">
    <property type="entry name" value="ADC synthase"/>
    <property type="match status" value="1"/>
</dbReference>
<dbReference type="NCBIfam" id="TIGR00543">
    <property type="entry name" value="isochor_syn"/>
    <property type="match status" value="1"/>
</dbReference>
<protein>
    <recommendedName>
        <fullName evidence="3">isochorismate synthase</fullName>
        <ecNumber evidence="3">5.4.4.2</ecNumber>
    </recommendedName>
    <alternativeName>
        <fullName evidence="5">Isochorismate mutase</fullName>
    </alternativeName>
</protein>